<gene>
    <name evidence="4" type="ordered locus">SAR116_0094</name>
</gene>
<protein>
    <submittedName>
        <fullName evidence="4">CDP-alcohol phosphatidyltransferase</fullName>
        <ecNumber evidence="4">2.7.8.5</ecNumber>
    </submittedName>
</protein>
<dbReference type="InterPro" id="IPR048254">
    <property type="entry name" value="CDP_ALCOHOL_P_TRANSF_CS"/>
</dbReference>
<keyword evidence="3" id="KW-0472">Membrane</keyword>
<dbReference type="GO" id="GO:0016020">
    <property type="term" value="C:membrane"/>
    <property type="evidence" value="ECO:0007669"/>
    <property type="project" value="InterPro"/>
</dbReference>
<dbReference type="EC" id="2.7.8.5" evidence="4"/>
<name>D5BNS0_PUNMI</name>
<keyword evidence="3" id="KW-1133">Transmembrane helix</keyword>
<feature type="transmembrane region" description="Helical" evidence="3">
    <location>
        <begin position="138"/>
        <end position="156"/>
    </location>
</feature>
<dbReference type="Gene3D" id="1.20.120.1760">
    <property type="match status" value="1"/>
</dbReference>
<dbReference type="eggNOG" id="COG0558">
    <property type="taxonomic scope" value="Bacteria"/>
</dbReference>
<evidence type="ECO:0000256" key="1">
    <source>
        <dbReference type="ARBA" id="ARBA00022679"/>
    </source>
</evidence>
<evidence type="ECO:0000256" key="2">
    <source>
        <dbReference type="RuleBase" id="RU003750"/>
    </source>
</evidence>
<feature type="transmembrane region" description="Helical" evidence="3">
    <location>
        <begin position="71"/>
        <end position="94"/>
    </location>
</feature>
<dbReference type="GO" id="GO:0008654">
    <property type="term" value="P:phospholipid biosynthetic process"/>
    <property type="evidence" value="ECO:0007669"/>
    <property type="project" value="InterPro"/>
</dbReference>
<dbReference type="EMBL" id="CP001751">
    <property type="protein sequence ID" value="ADE38337.1"/>
    <property type="molecule type" value="Genomic_DNA"/>
</dbReference>
<dbReference type="InterPro" id="IPR043130">
    <property type="entry name" value="CDP-OH_PTrfase_TM_dom"/>
</dbReference>
<dbReference type="STRING" id="488538.SAR116_0094"/>
<dbReference type="PROSITE" id="PS00379">
    <property type="entry name" value="CDP_ALCOHOL_P_TRANSF"/>
    <property type="match status" value="1"/>
</dbReference>
<organism evidence="4 5">
    <name type="scientific">Puniceispirillum marinum (strain IMCC1322)</name>
    <dbReference type="NCBI Taxonomy" id="488538"/>
    <lineage>
        <taxon>Bacteria</taxon>
        <taxon>Pseudomonadati</taxon>
        <taxon>Pseudomonadota</taxon>
        <taxon>Alphaproteobacteria</taxon>
        <taxon>Candidatus Puniceispirillales</taxon>
        <taxon>Candidatus Puniceispirillaceae</taxon>
        <taxon>Candidatus Puniceispirillum</taxon>
    </lineage>
</organism>
<reference evidence="4 5" key="1">
    <citation type="journal article" date="2010" name="J. Bacteriol.">
        <title>Complete genome sequence of "Candidatus Puniceispirillum marinum" IMCC1322, a representative of the SAR116 clade in the Alphaproteobacteria.</title>
        <authorList>
            <person name="Oh H.M."/>
            <person name="Kwon K.K."/>
            <person name="Kang I."/>
            <person name="Kang S.G."/>
            <person name="Lee J.H."/>
            <person name="Kim S.J."/>
            <person name="Cho J.C."/>
        </authorList>
    </citation>
    <scope>NUCLEOTIDE SEQUENCE [LARGE SCALE GENOMIC DNA]</scope>
    <source>
        <strain evidence="4 5">IMCC1322</strain>
    </source>
</reference>
<evidence type="ECO:0000313" key="5">
    <source>
        <dbReference type="Proteomes" id="UP000007460"/>
    </source>
</evidence>
<dbReference type="AlphaFoldDB" id="D5BNS0"/>
<feature type="transmembrane region" description="Helical" evidence="3">
    <location>
        <begin position="6"/>
        <end position="24"/>
    </location>
</feature>
<accession>D5BNS0</accession>
<feature type="transmembrane region" description="Helical" evidence="3">
    <location>
        <begin position="110"/>
        <end position="132"/>
    </location>
</feature>
<dbReference type="HOGENOM" id="CLU_080384_2_0_5"/>
<dbReference type="KEGG" id="apb:SAR116_0094"/>
<keyword evidence="1 2" id="KW-0808">Transferase</keyword>
<keyword evidence="5" id="KW-1185">Reference proteome</keyword>
<evidence type="ECO:0000256" key="3">
    <source>
        <dbReference type="SAM" id="Phobius"/>
    </source>
</evidence>
<dbReference type="Pfam" id="PF01066">
    <property type="entry name" value="CDP-OH_P_transf"/>
    <property type="match status" value="1"/>
</dbReference>
<feature type="transmembrane region" description="Helical" evidence="3">
    <location>
        <begin position="45"/>
        <end position="65"/>
    </location>
</feature>
<dbReference type="GO" id="GO:0008444">
    <property type="term" value="F:CDP-diacylglycerol-glycerol-3-phosphate 3-phosphatidyltransferase activity"/>
    <property type="evidence" value="ECO:0007669"/>
    <property type="project" value="UniProtKB-EC"/>
</dbReference>
<sequence>MGLAAAVSIAFDALLIGLGFILVNRLADGLDGAVARASGASDFGGYLDIVFDFIFYSSIPFAFALNDPANGLAACFLIFSFIGTATSFLAFAIIAAKRGIVTESRGKKQFYYLGGLTEGAETIILLCLMTLMPSYFTMLAVGFGVLCWITTAIRIGDAFRMFSSD</sequence>
<comment type="similarity">
    <text evidence="2">Belongs to the CDP-alcohol phosphatidyltransferase class-I family.</text>
</comment>
<keyword evidence="3" id="KW-0812">Transmembrane</keyword>
<dbReference type="Proteomes" id="UP000007460">
    <property type="component" value="Chromosome"/>
</dbReference>
<proteinExistence type="inferred from homology"/>
<evidence type="ECO:0000313" key="4">
    <source>
        <dbReference type="EMBL" id="ADE38337.1"/>
    </source>
</evidence>
<dbReference type="InterPro" id="IPR000462">
    <property type="entry name" value="CDP-OH_P_trans"/>
</dbReference>